<evidence type="ECO:0000313" key="2">
    <source>
        <dbReference type="EMBL" id="KAK2112154.1"/>
    </source>
</evidence>
<proteinExistence type="predicted"/>
<evidence type="ECO:0000256" key="1">
    <source>
        <dbReference type="SAM" id="SignalP"/>
    </source>
</evidence>
<feature type="non-terminal residue" evidence="2">
    <location>
        <position position="1"/>
    </location>
</feature>
<keyword evidence="1" id="KW-0732">Signal</keyword>
<protein>
    <submittedName>
        <fullName evidence="2">Uncharacterized protein</fullName>
    </submittedName>
</protein>
<reference evidence="2 3" key="1">
    <citation type="submission" date="2023-05" db="EMBL/GenBank/DDBJ databases">
        <title>B98-5 Cell Line De Novo Hybrid Assembly: An Optical Mapping Approach.</title>
        <authorList>
            <person name="Kananen K."/>
            <person name="Auerbach J.A."/>
            <person name="Kautto E."/>
            <person name="Blachly J.S."/>
        </authorList>
    </citation>
    <scope>NUCLEOTIDE SEQUENCE [LARGE SCALE GENOMIC DNA]</scope>
    <source>
        <strain evidence="2">B95-8</strain>
        <tissue evidence="2">Cell line</tissue>
    </source>
</reference>
<dbReference type="Proteomes" id="UP001266305">
    <property type="component" value="Unassembled WGS sequence"/>
</dbReference>
<comment type="caution">
    <text evidence="2">The sequence shown here is derived from an EMBL/GenBank/DDBJ whole genome shotgun (WGS) entry which is preliminary data.</text>
</comment>
<keyword evidence="3" id="KW-1185">Reference proteome</keyword>
<feature type="signal peptide" evidence="1">
    <location>
        <begin position="1"/>
        <end position="21"/>
    </location>
</feature>
<sequence>LSIISKSVLCLLLMVPEPCSPGLIPGLLVDPISKPKRLGLLPYKREEAGMGEKKEDGESE</sequence>
<feature type="non-terminal residue" evidence="2">
    <location>
        <position position="60"/>
    </location>
</feature>
<name>A0ABQ9VS04_SAGOE</name>
<gene>
    <name evidence="2" type="ORF">P7K49_011901</name>
</gene>
<feature type="chain" id="PRO_5047209757" evidence="1">
    <location>
        <begin position="22"/>
        <end position="60"/>
    </location>
</feature>
<organism evidence="2 3">
    <name type="scientific">Saguinus oedipus</name>
    <name type="common">Cotton-top tamarin</name>
    <name type="synonym">Oedipomidas oedipus</name>
    <dbReference type="NCBI Taxonomy" id="9490"/>
    <lineage>
        <taxon>Eukaryota</taxon>
        <taxon>Metazoa</taxon>
        <taxon>Chordata</taxon>
        <taxon>Craniata</taxon>
        <taxon>Vertebrata</taxon>
        <taxon>Euteleostomi</taxon>
        <taxon>Mammalia</taxon>
        <taxon>Eutheria</taxon>
        <taxon>Euarchontoglires</taxon>
        <taxon>Primates</taxon>
        <taxon>Haplorrhini</taxon>
        <taxon>Platyrrhini</taxon>
        <taxon>Cebidae</taxon>
        <taxon>Callitrichinae</taxon>
        <taxon>Saguinus</taxon>
    </lineage>
</organism>
<dbReference type="EMBL" id="JASSZA010000005">
    <property type="protein sequence ID" value="KAK2112154.1"/>
    <property type="molecule type" value="Genomic_DNA"/>
</dbReference>
<accession>A0ABQ9VS04</accession>
<evidence type="ECO:0000313" key="3">
    <source>
        <dbReference type="Proteomes" id="UP001266305"/>
    </source>
</evidence>